<keyword evidence="2" id="KW-0285">Flavoprotein</keyword>
<dbReference type="Pfam" id="PF01613">
    <property type="entry name" value="Flavin_Reduct"/>
    <property type="match status" value="1"/>
</dbReference>
<evidence type="ECO:0000256" key="3">
    <source>
        <dbReference type="ARBA" id="ARBA00038054"/>
    </source>
</evidence>
<dbReference type="Proteomes" id="UP000190367">
    <property type="component" value="Unassembled WGS sequence"/>
</dbReference>
<dbReference type="PANTHER" id="PTHR43567">
    <property type="entry name" value="FLAVOREDOXIN-RELATED-RELATED"/>
    <property type="match status" value="1"/>
</dbReference>
<sequence length="211" mass="23225">MHVDSHTAILYFGTPVVLVSTVNEDGSYNLAPMSSAFWLGWRCMIGLGSTSLTAQNLLRTRECVLNLPSVAEAAAVDRLALTTGADPVPEKKQQRGYRYVKDKFALAGLTPIAPGTVAAPRAAECPVQLEATVTAVHRLGQDDPAQYGRIITFELKIRQVHLDTTILLDGDPDRVDPDKWRPLIMSFQHFYGLGDKVHPSTLAQIPERLYK</sequence>
<organism evidence="5 6">
    <name type="scientific">Chitinophaga eiseniae</name>
    <dbReference type="NCBI Taxonomy" id="634771"/>
    <lineage>
        <taxon>Bacteria</taxon>
        <taxon>Pseudomonadati</taxon>
        <taxon>Bacteroidota</taxon>
        <taxon>Chitinophagia</taxon>
        <taxon>Chitinophagales</taxon>
        <taxon>Chitinophagaceae</taxon>
        <taxon>Chitinophaga</taxon>
    </lineage>
</organism>
<dbReference type="InterPro" id="IPR002563">
    <property type="entry name" value="Flavin_Rdtase-like_dom"/>
</dbReference>
<evidence type="ECO:0000259" key="4">
    <source>
        <dbReference type="SMART" id="SM00903"/>
    </source>
</evidence>
<dbReference type="OrthoDB" id="9794638at2"/>
<gene>
    <name evidence="5" type="ORF">SAMN04488128_102517</name>
</gene>
<dbReference type="STRING" id="634771.SAMN04488128_102517"/>
<dbReference type="PANTHER" id="PTHR43567:SF1">
    <property type="entry name" value="FLAVOREDOXIN"/>
    <property type="match status" value="1"/>
</dbReference>
<dbReference type="GO" id="GO:0010181">
    <property type="term" value="F:FMN binding"/>
    <property type="evidence" value="ECO:0007669"/>
    <property type="project" value="InterPro"/>
</dbReference>
<dbReference type="InterPro" id="IPR052174">
    <property type="entry name" value="Flavoredoxin"/>
</dbReference>
<evidence type="ECO:0000256" key="2">
    <source>
        <dbReference type="ARBA" id="ARBA00022630"/>
    </source>
</evidence>
<evidence type="ECO:0000313" key="5">
    <source>
        <dbReference type="EMBL" id="SKA05850.1"/>
    </source>
</evidence>
<protein>
    <submittedName>
        <fullName evidence="5">NADH-FMN oxidoreductase RutF, flavin reductase (DIM6/NTAB) family</fullName>
    </submittedName>
</protein>
<reference evidence="6" key="1">
    <citation type="submission" date="2017-02" db="EMBL/GenBank/DDBJ databases">
        <authorList>
            <person name="Varghese N."/>
            <person name="Submissions S."/>
        </authorList>
    </citation>
    <scope>NUCLEOTIDE SEQUENCE [LARGE SCALE GENOMIC DNA]</scope>
    <source>
        <strain evidence="6">DSM 22224</strain>
    </source>
</reference>
<name>A0A1T4QQ23_9BACT</name>
<accession>A0A1T4QQ23</accession>
<dbReference type="Gene3D" id="2.30.110.10">
    <property type="entry name" value="Electron Transport, Fmn-binding Protein, Chain A"/>
    <property type="match status" value="1"/>
</dbReference>
<feature type="domain" description="Flavin reductase like" evidence="4">
    <location>
        <begin position="9"/>
        <end position="162"/>
    </location>
</feature>
<dbReference type="SUPFAM" id="SSF50475">
    <property type="entry name" value="FMN-binding split barrel"/>
    <property type="match status" value="1"/>
</dbReference>
<dbReference type="EMBL" id="FUWZ01000002">
    <property type="protein sequence ID" value="SKA05850.1"/>
    <property type="molecule type" value="Genomic_DNA"/>
</dbReference>
<proteinExistence type="inferred from homology"/>
<comment type="cofactor">
    <cofactor evidence="1">
        <name>FMN</name>
        <dbReference type="ChEBI" id="CHEBI:58210"/>
    </cofactor>
</comment>
<evidence type="ECO:0000256" key="1">
    <source>
        <dbReference type="ARBA" id="ARBA00001917"/>
    </source>
</evidence>
<evidence type="ECO:0000313" key="6">
    <source>
        <dbReference type="Proteomes" id="UP000190367"/>
    </source>
</evidence>
<dbReference type="InterPro" id="IPR012349">
    <property type="entry name" value="Split_barrel_FMN-bd"/>
</dbReference>
<dbReference type="RefSeq" id="WP_078669062.1">
    <property type="nucleotide sequence ID" value="NZ_FUWZ01000002.1"/>
</dbReference>
<comment type="similarity">
    <text evidence="3">Belongs to the flavoredoxin family.</text>
</comment>
<dbReference type="AlphaFoldDB" id="A0A1T4QQ23"/>
<dbReference type="GO" id="GO:0016646">
    <property type="term" value="F:oxidoreductase activity, acting on the CH-NH group of donors, NAD or NADP as acceptor"/>
    <property type="evidence" value="ECO:0007669"/>
    <property type="project" value="UniProtKB-ARBA"/>
</dbReference>
<keyword evidence="6" id="KW-1185">Reference proteome</keyword>
<dbReference type="SMART" id="SM00903">
    <property type="entry name" value="Flavin_Reduct"/>
    <property type="match status" value="1"/>
</dbReference>